<evidence type="ECO:0000313" key="2">
    <source>
        <dbReference type="Proteomes" id="UP001146019"/>
    </source>
</evidence>
<proteinExistence type="predicted"/>
<name>A0A9X3IGH2_9GAMM</name>
<dbReference type="Proteomes" id="UP001146019">
    <property type="component" value="Unassembled WGS sequence"/>
</dbReference>
<comment type="caution">
    <text evidence="1">The sequence shown here is derived from an EMBL/GenBank/DDBJ whole genome shotgun (WGS) entry which is preliminary data.</text>
</comment>
<organism evidence="1 2">
    <name type="scientific">Acinetobacter nematophilus</name>
    <dbReference type="NCBI Taxonomy" id="2994642"/>
    <lineage>
        <taxon>Bacteria</taxon>
        <taxon>Pseudomonadati</taxon>
        <taxon>Pseudomonadota</taxon>
        <taxon>Gammaproteobacteria</taxon>
        <taxon>Moraxellales</taxon>
        <taxon>Moraxellaceae</taxon>
        <taxon>Acinetobacter</taxon>
    </lineage>
</organism>
<dbReference type="RefSeq" id="WP_266130010.1">
    <property type="nucleotide sequence ID" value="NZ_JAPKMY010000003.1"/>
</dbReference>
<dbReference type="EMBL" id="JAPKMY010000003">
    <property type="protein sequence ID" value="MCX5467707.1"/>
    <property type="molecule type" value="Genomic_DNA"/>
</dbReference>
<gene>
    <name evidence="1" type="ORF">OSH00_08095</name>
</gene>
<protein>
    <submittedName>
        <fullName evidence="1">Uncharacterized protein</fullName>
    </submittedName>
</protein>
<reference evidence="1" key="1">
    <citation type="submission" date="2022-11" db="EMBL/GenBank/DDBJ databases">
        <title>Biodiversity and phylogenetic relationships of bacteria.</title>
        <authorList>
            <person name="Machado R.A.R."/>
            <person name="Bhat A."/>
            <person name="Loulou A."/>
            <person name="Kallel S."/>
        </authorList>
    </citation>
    <scope>NUCLEOTIDE SEQUENCE</scope>
    <source>
        <strain evidence="1">A-IN1</strain>
    </source>
</reference>
<keyword evidence="2" id="KW-1185">Reference proteome</keyword>
<sequence length="40" mass="4554">MKTVSFIKHNAEDTIIAANIHYPEKVDENDQYPTIAIVHS</sequence>
<accession>A0A9X3IGH2</accession>
<dbReference type="AlphaFoldDB" id="A0A9X3IGH2"/>
<evidence type="ECO:0000313" key="1">
    <source>
        <dbReference type="EMBL" id="MCX5467707.1"/>
    </source>
</evidence>